<dbReference type="InterPro" id="IPR019076">
    <property type="entry name" value="Spore_lipoprot_YhcN/YlaJ-like"/>
</dbReference>
<organism evidence="2 3">
    <name type="scientific">Pallidibacillus pasinlerensis</name>
    <dbReference type="NCBI Taxonomy" id="2703818"/>
    <lineage>
        <taxon>Bacteria</taxon>
        <taxon>Bacillati</taxon>
        <taxon>Bacillota</taxon>
        <taxon>Bacilli</taxon>
        <taxon>Bacillales</taxon>
        <taxon>Bacillaceae</taxon>
        <taxon>Pallidibacillus</taxon>
    </lineage>
</organism>
<accession>A0ABX0A6A4</accession>
<dbReference type="EMBL" id="JAACYS010000094">
    <property type="protein sequence ID" value="NCU18926.1"/>
    <property type="molecule type" value="Genomic_DNA"/>
</dbReference>
<dbReference type="PROSITE" id="PS51257">
    <property type="entry name" value="PROKAR_LIPOPROTEIN"/>
    <property type="match status" value="1"/>
</dbReference>
<feature type="signal peptide" evidence="1">
    <location>
        <begin position="1"/>
        <end position="27"/>
    </location>
</feature>
<dbReference type="Proteomes" id="UP000743899">
    <property type="component" value="Unassembled WGS sequence"/>
</dbReference>
<dbReference type="RefSeq" id="WP_161921754.1">
    <property type="nucleotide sequence ID" value="NZ_JAACYS010000094.1"/>
</dbReference>
<evidence type="ECO:0000313" key="2">
    <source>
        <dbReference type="EMBL" id="NCU18926.1"/>
    </source>
</evidence>
<dbReference type="Pfam" id="PF09580">
    <property type="entry name" value="Spore_YhcN_YlaJ"/>
    <property type="match status" value="1"/>
</dbReference>
<evidence type="ECO:0000313" key="3">
    <source>
        <dbReference type="Proteomes" id="UP000743899"/>
    </source>
</evidence>
<protein>
    <submittedName>
        <fullName evidence="2">Sporulation protein</fullName>
    </submittedName>
</protein>
<keyword evidence="3" id="KW-1185">Reference proteome</keyword>
<sequence>MKKNLSRYSILFFCLIFILSACSSNQASEGSITALFTEVNPAPLSVEDSESRVEMAQKIREIILTFDDLYDSAIVLGKEDCLVAIKVRHTKRFRMKKIEKELKETLEKEFPNENFTVSSDYKIFLEAVRLKDKVKEENWPVDKREEQLQKIIKLSREQT</sequence>
<name>A0ABX0A6A4_9BACI</name>
<evidence type="ECO:0000256" key="1">
    <source>
        <dbReference type="SAM" id="SignalP"/>
    </source>
</evidence>
<reference evidence="2 3" key="1">
    <citation type="submission" date="2020-01" db="EMBL/GenBank/DDBJ databases">
        <title>A novel Bacillus sp. from Pasinler.</title>
        <authorList>
            <person name="Adiguzel A."/>
            <person name="Ay H."/>
            <person name="Baltaci M.O."/>
        </authorList>
    </citation>
    <scope>NUCLEOTIDE SEQUENCE [LARGE SCALE GENOMIC DNA]</scope>
    <source>
        <strain evidence="2 3">P1</strain>
    </source>
</reference>
<gene>
    <name evidence="2" type="ORF">GW534_14720</name>
</gene>
<feature type="chain" id="PRO_5045302560" evidence="1">
    <location>
        <begin position="28"/>
        <end position="159"/>
    </location>
</feature>
<keyword evidence="1" id="KW-0732">Signal</keyword>
<comment type="caution">
    <text evidence="2">The sequence shown here is derived from an EMBL/GenBank/DDBJ whole genome shotgun (WGS) entry which is preliminary data.</text>
</comment>
<proteinExistence type="predicted"/>